<evidence type="ECO:0000313" key="6">
    <source>
        <dbReference type="EMBL" id="KWT95127.1"/>
    </source>
</evidence>
<dbReference type="InterPro" id="IPR029787">
    <property type="entry name" value="Nucleotide_cyclase"/>
</dbReference>
<dbReference type="InterPro" id="IPR000700">
    <property type="entry name" value="PAS-assoc_C"/>
</dbReference>
<dbReference type="Gene3D" id="3.30.70.270">
    <property type="match status" value="1"/>
</dbReference>
<dbReference type="InterPro" id="IPR043128">
    <property type="entry name" value="Rev_trsase/Diguanyl_cyclase"/>
</dbReference>
<feature type="domain" description="PAC" evidence="3">
    <location>
        <begin position="224"/>
        <end position="276"/>
    </location>
</feature>
<dbReference type="GO" id="GO:0052621">
    <property type="term" value="F:diguanylate cyclase activity"/>
    <property type="evidence" value="ECO:0007669"/>
    <property type="project" value="UniProtKB-EC"/>
</dbReference>
<dbReference type="PROSITE" id="PS50887">
    <property type="entry name" value="GGDEF"/>
    <property type="match status" value="1"/>
</dbReference>
<evidence type="ECO:0000259" key="4">
    <source>
        <dbReference type="PROSITE" id="PS50885"/>
    </source>
</evidence>
<dbReference type="SMART" id="SM00267">
    <property type="entry name" value="GGDEF"/>
    <property type="match status" value="1"/>
</dbReference>
<dbReference type="Pfam" id="PF00989">
    <property type="entry name" value="PAS"/>
    <property type="match status" value="1"/>
</dbReference>
<dbReference type="Pfam" id="PF00990">
    <property type="entry name" value="GGDEF"/>
    <property type="match status" value="1"/>
</dbReference>
<dbReference type="PROSITE" id="PS50113">
    <property type="entry name" value="PAC"/>
    <property type="match status" value="1"/>
</dbReference>
<feature type="coiled-coil region" evidence="1">
    <location>
        <begin position="108"/>
        <end position="145"/>
    </location>
</feature>
<dbReference type="Proteomes" id="UP000060487">
    <property type="component" value="Unassembled WGS sequence"/>
</dbReference>
<dbReference type="InterPro" id="IPR052155">
    <property type="entry name" value="Biofilm_reg_signaling"/>
</dbReference>
<dbReference type="RefSeq" id="WP_085050592.1">
    <property type="nucleotide sequence ID" value="NZ_LNQR01000001.1"/>
</dbReference>
<dbReference type="PROSITE" id="PS50885">
    <property type="entry name" value="HAMP"/>
    <property type="match status" value="1"/>
</dbReference>
<feature type="domain" description="GGDEF" evidence="5">
    <location>
        <begin position="305"/>
        <end position="432"/>
    </location>
</feature>
<dbReference type="InterPro" id="IPR000160">
    <property type="entry name" value="GGDEF_dom"/>
</dbReference>
<dbReference type="SUPFAM" id="SSF55073">
    <property type="entry name" value="Nucleotide cyclase"/>
    <property type="match status" value="1"/>
</dbReference>
<dbReference type="NCBIfam" id="TIGR00229">
    <property type="entry name" value="sensory_box"/>
    <property type="match status" value="1"/>
</dbReference>
<dbReference type="SUPFAM" id="SSF55785">
    <property type="entry name" value="PYP-like sensor domain (PAS domain)"/>
    <property type="match status" value="1"/>
</dbReference>
<reference evidence="6 7" key="1">
    <citation type="submission" date="2015-11" db="EMBL/GenBank/DDBJ databases">
        <authorList>
            <person name="Lin W."/>
        </authorList>
    </citation>
    <scope>NUCLEOTIDE SEQUENCE [LARGE SCALE GENOMIC DNA]</scope>
    <source>
        <strain evidence="6 7">HCH-1</strain>
    </source>
</reference>
<dbReference type="NCBIfam" id="TIGR00254">
    <property type="entry name" value="GGDEF"/>
    <property type="match status" value="1"/>
</dbReference>
<dbReference type="Gene3D" id="3.30.450.20">
    <property type="entry name" value="PAS domain"/>
    <property type="match status" value="1"/>
</dbReference>
<keyword evidence="6" id="KW-0808">Transferase</keyword>
<dbReference type="PANTHER" id="PTHR44757:SF2">
    <property type="entry name" value="BIOFILM ARCHITECTURE MAINTENANCE PROTEIN MBAA"/>
    <property type="match status" value="1"/>
</dbReference>
<keyword evidence="1" id="KW-0175">Coiled coil</keyword>
<gene>
    <name evidence="6" type="ORF">ASN18_0055</name>
</gene>
<dbReference type="InterPro" id="IPR035965">
    <property type="entry name" value="PAS-like_dom_sf"/>
</dbReference>
<accession>A0ABR5SJV3</accession>
<dbReference type="EMBL" id="LNQR01000001">
    <property type="protein sequence ID" value="KWT95127.1"/>
    <property type="molecule type" value="Genomic_DNA"/>
</dbReference>
<dbReference type="SMART" id="SM00091">
    <property type="entry name" value="PAS"/>
    <property type="match status" value="1"/>
</dbReference>
<name>A0ABR5SJV3_9BACT</name>
<dbReference type="CDD" id="cd06225">
    <property type="entry name" value="HAMP"/>
    <property type="match status" value="1"/>
</dbReference>
<proteinExistence type="predicted"/>
<sequence length="432" mass="48031">MDERVASILEQLSKGRIPVVPPDVDYAVQLARLTSYLDAIRHFTLALSSGDLSQTMGQAGMGPVVGSLKALHSSLKHLTWQTKQIALGDFSQRVEFMGEFAEAFNTMVVTLGESRAELEQAYERLNEDMMELQLMSAELQQSEERFRLIAESVSDVIWTLDASLDSFTYVSPSIASLRGFTVDEAINEKFAQALTPKSYAYVQDILMQKLSFYSETGTLDSFSERIEIEQVCKDGRIIPVEVVISAIISTDGNIKEFVGISRDITERKREEEKLKYESTHDSMTGLYNRAYFDDELGRIANGPLFPVSFIVADLDGLKRVNDSIGHEAGDQLIRGASDVLKMAFRGSDVVARTGGDEFLIILNMTDEELAAKSIGRIRIYQEQYNKNSGNMPVSISLGTATAYSAGDIPSALKEADKRMYDDKVSRKQQRVG</sequence>
<dbReference type="InterPro" id="IPR000014">
    <property type="entry name" value="PAS"/>
</dbReference>
<evidence type="ECO:0000259" key="5">
    <source>
        <dbReference type="PROSITE" id="PS50887"/>
    </source>
</evidence>
<dbReference type="InterPro" id="IPR003660">
    <property type="entry name" value="HAMP_dom"/>
</dbReference>
<dbReference type="SMART" id="SM00086">
    <property type="entry name" value="PAC"/>
    <property type="match status" value="1"/>
</dbReference>
<evidence type="ECO:0000259" key="3">
    <source>
        <dbReference type="PROSITE" id="PS50113"/>
    </source>
</evidence>
<organism evidence="6 7">
    <name type="scientific">Candidatus Magnetominusculus xianensis</name>
    <dbReference type="NCBI Taxonomy" id="1748249"/>
    <lineage>
        <taxon>Bacteria</taxon>
        <taxon>Pseudomonadati</taxon>
        <taxon>Nitrospirota</taxon>
        <taxon>Nitrospiria</taxon>
        <taxon>Nitrospirales</taxon>
        <taxon>Nitrospiraceae</taxon>
        <taxon>Candidatus Magnetominusculus</taxon>
    </lineage>
</organism>
<dbReference type="InterPro" id="IPR013767">
    <property type="entry name" value="PAS_fold"/>
</dbReference>
<evidence type="ECO:0000259" key="2">
    <source>
        <dbReference type="PROSITE" id="PS50112"/>
    </source>
</evidence>
<dbReference type="InterPro" id="IPR001610">
    <property type="entry name" value="PAC"/>
</dbReference>
<keyword evidence="7" id="KW-1185">Reference proteome</keyword>
<dbReference type="EC" id="2.7.7.65" evidence="6"/>
<dbReference type="PANTHER" id="PTHR44757">
    <property type="entry name" value="DIGUANYLATE CYCLASE DGCP"/>
    <property type="match status" value="1"/>
</dbReference>
<evidence type="ECO:0000256" key="1">
    <source>
        <dbReference type="SAM" id="Coils"/>
    </source>
</evidence>
<dbReference type="CDD" id="cd01949">
    <property type="entry name" value="GGDEF"/>
    <property type="match status" value="1"/>
</dbReference>
<feature type="domain" description="HAMP" evidence="4">
    <location>
        <begin position="69"/>
        <end position="123"/>
    </location>
</feature>
<dbReference type="PROSITE" id="PS50112">
    <property type="entry name" value="PAS"/>
    <property type="match status" value="1"/>
</dbReference>
<evidence type="ECO:0000313" key="7">
    <source>
        <dbReference type="Proteomes" id="UP000060487"/>
    </source>
</evidence>
<keyword evidence="6" id="KW-0548">Nucleotidyltransferase</keyword>
<dbReference type="CDD" id="cd00130">
    <property type="entry name" value="PAS"/>
    <property type="match status" value="1"/>
</dbReference>
<comment type="caution">
    <text evidence="6">The sequence shown here is derived from an EMBL/GenBank/DDBJ whole genome shotgun (WGS) entry which is preliminary data.</text>
</comment>
<protein>
    <submittedName>
        <fullName evidence="6">Diguanylate cyclase with PAS/PAC sensor</fullName>
        <ecNumber evidence="6">2.7.7.65</ecNumber>
    </submittedName>
</protein>
<feature type="domain" description="PAS" evidence="2">
    <location>
        <begin position="142"/>
        <end position="213"/>
    </location>
</feature>